<dbReference type="Gene3D" id="3.40.30.10">
    <property type="entry name" value="Glutaredoxin"/>
    <property type="match status" value="1"/>
</dbReference>
<reference evidence="2" key="1">
    <citation type="journal article" date="2020" name="Nature">
        <title>Giant virus diversity and host interactions through global metagenomics.</title>
        <authorList>
            <person name="Schulz F."/>
            <person name="Roux S."/>
            <person name="Paez-Espino D."/>
            <person name="Jungbluth S."/>
            <person name="Walsh D.A."/>
            <person name="Denef V.J."/>
            <person name="McMahon K.D."/>
            <person name="Konstantinidis K.T."/>
            <person name="Eloe-Fadrosh E.A."/>
            <person name="Kyrpides N.C."/>
            <person name="Woyke T."/>
        </authorList>
    </citation>
    <scope>NUCLEOTIDE SEQUENCE</scope>
    <source>
        <strain evidence="2">GVMAG-M-3300009155-48</strain>
    </source>
</reference>
<protein>
    <recommendedName>
        <fullName evidence="1">Thioredoxin domain-containing protein</fullName>
    </recommendedName>
</protein>
<dbReference type="SUPFAM" id="SSF52833">
    <property type="entry name" value="Thioredoxin-like"/>
    <property type="match status" value="1"/>
</dbReference>
<proteinExistence type="predicted"/>
<dbReference type="Pfam" id="PF00085">
    <property type="entry name" value="Thioredoxin"/>
    <property type="match status" value="1"/>
</dbReference>
<organism evidence="2">
    <name type="scientific">viral metagenome</name>
    <dbReference type="NCBI Taxonomy" id="1070528"/>
    <lineage>
        <taxon>unclassified sequences</taxon>
        <taxon>metagenomes</taxon>
        <taxon>organismal metagenomes</taxon>
    </lineage>
</organism>
<feature type="domain" description="Thioredoxin" evidence="1">
    <location>
        <begin position="17"/>
        <end position="126"/>
    </location>
</feature>
<dbReference type="InterPro" id="IPR036249">
    <property type="entry name" value="Thioredoxin-like_sf"/>
</dbReference>
<dbReference type="AlphaFoldDB" id="A0A6C0ES13"/>
<sequence>MRKTNNYKSKNYKKNKKNRTYKKIPTKHSKTIVGKIYAGWCGHCQMLETPWNQLKADLGKKGGSFEFAEIEQQNESMGVEKINETYLKKSPTKLSLQGGYPTLFKIKKGVLSYFNGNRTLNDMTKWYSQ</sequence>
<dbReference type="InterPro" id="IPR013766">
    <property type="entry name" value="Thioredoxin_domain"/>
</dbReference>
<evidence type="ECO:0000259" key="1">
    <source>
        <dbReference type="Pfam" id="PF00085"/>
    </source>
</evidence>
<accession>A0A6C0ES13</accession>
<evidence type="ECO:0000313" key="2">
    <source>
        <dbReference type="EMBL" id="QHT31817.1"/>
    </source>
</evidence>
<name>A0A6C0ES13_9ZZZZ</name>
<dbReference type="EMBL" id="MN738925">
    <property type="protein sequence ID" value="QHT31817.1"/>
    <property type="molecule type" value="Genomic_DNA"/>
</dbReference>